<keyword evidence="3" id="KW-1185">Reference proteome</keyword>
<protein>
    <submittedName>
        <fullName evidence="2">Uncharacterized protein</fullName>
    </submittedName>
</protein>
<dbReference type="RefSeq" id="YP_009777796.1">
    <property type="nucleotide sequence ID" value="NC_047704.1"/>
</dbReference>
<dbReference type="EMBL" id="AP013544">
    <property type="protein sequence ID" value="BAQ94254.1"/>
    <property type="molecule type" value="Genomic_DNA"/>
</dbReference>
<dbReference type="KEGG" id="vg:55412320"/>
<dbReference type="Proteomes" id="UP000505037">
    <property type="component" value="Segment"/>
</dbReference>
<feature type="compositionally biased region" description="Basic residues" evidence="1">
    <location>
        <begin position="1"/>
        <end position="15"/>
    </location>
</feature>
<reference evidence="2 3" key="1">
    <citation type="journal article" date="2013" name="PLoS Genet.">
        <title>Expanding the Marine Virosphere Using Metagenomics.</title>
        <authorList>
            <person name="Mizuno C.M."/>
            <person name="Rodriguez-Valera F."/>
            <person name="Kimes N.E."/>
            <person name="Ghai R."/>
        </authorList>
    </citation>
    <scope>NUCLEOTIDE SEQUENCE [LARGE SCALE GENOMIC DNA]</scope>
    <source>
        <strain evidence="2">UvMED-CGR-U-MedDCM-OCT-S45-C18</strain>
    </source>
</reference>
<accession>A0A6S4PLY2</accession>
<feature type="compositionally biased region" description="Basic and acidic residues" evidence="1">
    <location>
        <begin position="16"/>
        <end position="43"/>
    </location>
</feature>
<feature type="region of interest" description="Disordered" evidence="1">
    <location>
        <begin position="1"/>
        <end position="52"/>
    </location>
</feature>
<proteinExistence type="predicted"/>
<dbReference type="GeneID" id="55412320"/>
<name>A0A6S4PLY2_9CAUD</name>
<organism evidence="2 3">
    <name type="scientific">uncultured phage_MedDCM-OCT-S45-C18</name>
    <dbReference type="NCBI Taxonomy" id="2741072"/>
    <lineage>
        <taxon>Viruses</taxon>
        <taxon>Duplodnaviria</taxon>
        <taxon>Heunggongvirae</taxon>
        <taxon>Uroviricota</taxon>
        <taxon>Caudoviricetes</taxon>
        <taxon>Autographivirales</taxon>
        <taxon>Ayaqvirus</taxon>
        <taxon>Ayaqvirus S45C18</taxon>
    </lineage>
</organism>
<evidence type="ECO:0000256" key="1">
    <source>
        <dbReference type="SAM" id="MobiDB-lite"/>
    </source>
</evidence>
<evidence type="ECO:0000313" key="3">
    <source>
        <dbReference type="Proteomes" id="UP000505037"/>
    </source>
</evidence>
<sequence>MPRPSHLRKPSKLSIKRFDPNSDKYDYDSARKAGLKPDAEGHWPSRNPKSGLILKGRKHKTYAKTVAGEKKAGYEIYKGKDGRSYSRKKK</sequence>
<evidence type="ECO:0000313" key="2">
    <source>
        <dbReference type="EMBL" id="BAQ94254.1"/>
    </source>
</evidence>